<evidence type="ECO:0000256" key="1">
    <source>
        <dbReference type="SAM" id="MobiDB-lite"/>
    </source>
</evidence>
<dbReference type="Proteomes" id="UP000305906">
    <property type="component" value="Unassembled WGS sequence"/>
</dbReference>
<feature type="compositionally biased region" description="Gly residues" evidence="1">
    <location>
        <begin position="47"/>
        <end position="64"/>
    </location>
</feature>
<gene>
    <name evidence="3" type="ORF">FE633_24320</name>
</gene>
<sequence>MSACEPSSPASATCCAAEGSVAAGRRVRAGILAAALSRSAPTVEGTDSGGGAAQGGRGRAGSRGTGRSRPARLAAVISPDDRGRPPTAAELHEHLRTALAPHKTPRHWYVTDDVPANAMGKTQKFLLRRRITDGDLTELG</sequence>
<dbReference type="InterPro" id="IPR025110">
    <property type="entry name" value="AMP-bd_C"/>
</dbReference>
<dbReference type="Gene3D" id="3.30.300.30">
    <property type="match status" value="1"/>
</dbReference>
<evidence type="ECO:0000259" key="2">
    <source>
        <dbReference type="Pfam" id="PF13193"/>
    </source>
</evidence>
<name>A0A5R9FIQ5_9ACTN</name>
<dbReference type="SUPFAM" id="SSF56801">
    <property type="entry name" value="Acetyl-CoA synthetase-like"/>
    <property type="match status" value="1"/>
</dbReference>
<dbReference type="EMBL" id="VBZC01000027">
    <property type="protein sequence ID" value="TLS43707.1"/>
    <property type="molecule type" value="Genomic_DNA"/>
</dbReference>
<dbReference type="InterPro" id="IPR045851">
    <property type="entry name" value="AMP-bd_C_sf"/>
</dbReference>
<comment type="caution">
    <text evidence="3">The sequence shown here is derived from an EMBL/GenBank/DDBJ whole genome shotgun (WGS) entry which is preliminary data.</text>
</comment>
<dbReference type="Pfam" id="PF13193">
    <property type="entry name" value="AMP-binding_C"/>
    <property type="match status" value="1"/>
</dbReference>
<feature type="region of interest" description="Disordered" evidence="1">
    <location>
        <begin position="38"/>
        <end position="87"/>
    </location>
</feature>
<reference evidence="3 4" key="1">
    <citation type="submission" date="2019-05" db="EMBL/GenBank/DDBJ databases">
        <title>Streptomyces sp. NEAU-C151, a novel actinomycete isolated from soil.</title>
        <authorList>
            <person name="Han L."/>
            <person name="Jiang H."/>
        </authorList>
    </citation>
    <scope>NUCLEOTIDE SEQUENCE [LARGE SCALE GENOMIC DNA]</scope>
    <source>
        <strain evidence="3 4">NEAU-C151</strain>
    </source>
</reference>
<evidence type="ECO:0000313" key="4">
    <source>
        <dbReference type="Proteomes" id="UP000305906"/>
    </source>
</evidence>
<protein>
    <recommendedName>
        <fullName evidence="2">AMP-binding enzyme C-terminal domain-containing protein</fullName>
    </recommendedName>
</protein>
<organism evidence="3 4">
    <name type="scientific">Streptomyces montanus</name>
    <dbReference type="NCBI Taxonomy" id="2580423"/>
    <lineage>
        <taxon>Bacteria</taxon>
        <taxon>Bacillati</taxon>
        <taxon>Actinomycetota</taxon>
        <taxon>Actinomycetes</taxon>
        <taxon>Kitasatosporales</taxon>
        <taxon>Streptomycetaceae</taxon>
        <taxon>Streptomyces</taxon>
    </lineage>
</organism>
<proteinExistence type="predicted"/>
<accession>A0A5R9FIQ5</accession>
<keyword evidence="4" id="KW-1185">Reference proteome</keyword>
<feature type="domain" description="AMP-binding enzyme C-terminal" evidence="2">
    <location>
        <begin position="71"/>
        <end position="121"/>
    </location>
</feature>
<evidence type="ECO:0000313" key="3">
    <source>
        <dbReference type="EMBL" id="TLS43707.1"/>
    </source>
</evidence>
<dbReference type="AlphaFoldDB" id="A0A5R9FIQ5"/>